<dbReference type="AlphaFoldDB" id="A0A9P7DER1"/>
<dbReference type="Pfam" id="PF00005">
    <property type="entry name" value="ABC_tran"/>
    <property type="match status" value="1"/>
</dbReference>
<sequence length="220" mass="25081">MDFRVTILGANGAGQSTLLNLITGVLQPSHDTISNHAALKLAKYSQHSADQLPYDKSPIDYFQSLFTRSTPRRTLWGGGNNSAVWLERCAPNEHHQQFVRQVEKPFAIEHPHILLLDLFYCHSFSDILFINDETDEQTNHLDIDALAIENFERSVVIVLHVFRLLIQVAEELWEVADKTVRNPTKEDISIIDCKRKCMKHSEAQLEKVKLISKIASMFDG</sequence>
<dbReference type="PANTHER" id="PTHR19211:SF15">
    <property type="entry name" value="ATP-BINDING CASSETTE SUB-FAMILY F MEMBER 2"/>
    <property type="match status" value="1"/>
</dbReference>
<evidence type="ECO:0000313" key="3">
    <source>
        <dbReference type="EMBL" id="KAG1791197.1"/>
    </source>
</evidence>
<keyword evidence="1" id="KW-0677">Repeat</keyword>
<dbReference type="SUPFAM" id="SSF52540">
    <property type="entry name" value="P-loop containing nucleoside triphosphate hydrolases"/>
    <property type="match status" value="1"/>
</dbReference>
<dbReference type="InterPro" id="IPR027417">
    <property type="entry name" value="P-loop_NTPase"/>
</dbReference>
<dbReference type="EMBL" id="JABBWE010000044">
    <property type="protein sequence ID" value="KAG1791197.1"/>
    <property type="molecule type" value="Genomic_DNA"/>
</dbReference>
<dbReference type="GO" id="GO:0005524">
    <property type="term" value="F:ATP binding"/>
    <property type="evidence" value="ECO:0007669"/>
    <property type="project" value="InterPro"/>
</dbReference>
<dbReference type="GO" id="GO:0016887">
    <property type="term" value="F:ATP hydrolysis activity"/>
    <property type="evidence" value="ECO:0007669"/>
    <property type="project" value="InterPro"/>
</dbReference>
<dbReference type="OrthoDB" id="2681440at2759"/>
<evidence type="ECO:0000256" key="1">
    <source>
        <dbReference type="ARBA" id="ARBA00022737"/>
    </source>
</evidence>
<dbReference type="Gene3D" id="3.40.50.300">
    <property type="entry name" value="P-loop containing nucleotide triphosphate hydrolases"/>
    <property type="match status" value="1"/>
</dbReference>
<comment type="caution">
    <text evidence="3">The sequence shown here is derived from an EMBL/GenBank/DDBJ whole genome shotgun (WGS) entry which is preliminary data.</text>
</comment>
<gene>
    <name evidence="3" type="ORF">HD556DRAFT_1486637</name>
</gene>
<evidence type="ECO:0000313" key="4">
    <source>
        <dbReference type="Proteomes" id="UP000719766"/>
    </source>
</evidence>
<dbReference type="Proteomes" id="UP000719766">
    <property type="component" value="Unassembled WGS sequence"/>
</dbReference>
<dbReference type="InterPro" id="IPR050611">
    <property type="entry name" value="ABCF"/>
</dbReference>
<feature type="domain" description="ABC transporter" evidence="2">
    <location>
        <begin position="4"/>
        <end position="47"/>
    </location>
</feature>
<keyword evidence="4" id="KW-1185">Reference proteome</keyword>
<accession>A0A9P7DER1</accession>
<protein>
    <recommendedName>
        <fullName evidence="2">ABC transporter domain-containing protein</fullName>
    </recommendedName>
</protein>
<name>A0A9P7DER1_9AGAM</name>
<dbReference type="InterPro" id="IPR003439">
    <property type="entry name" value="ABC_transporter-like_ATP-bd"/>
</dbReference>
<evidence type="ECO:0000259" key="2">
    <source>
        <dbReference type="Pfam" id="PF00005"/>
    </source>
</evidence>
<organism evidence="3 4">
    <name type="scientific">Suillus plorans</name>
    <dbReference type="NCBI Taxonomy" id="116603"/>
    <lineage>
        <taxon>Eukaryota</taxon>
        <taxon>Fungi</taxon>
        <taxon>Dikarya</taxon>
        <taxon>Basidiomycota</taxon>
        <taxon>Agaricomycotina</taxon>
        <taxon>Agaricomycetes</taxon>
        <taxon>Agaricomycetidae</taxon>
        <taxon>Boletales</taxon>
        <taxon>Suillineae</taxon>
        <taxon>Suillaceae</taxon>
        <taxon>Suillus</taxon>
    </lineage>
</organism>
<dbReference type="RefSeq" id="XP_041158082.1">
    <property type="nucleotide sequence ID" value="XM_041308729.1"/>
</dbReference>
<dbReference type="PANTHER" id="PTHR19211">
    <property type="entry name" value="ATP-BINDING TRANSPORT PROTEIN-RELATED"/>
    <property type="match status" value="1"/>
</dbReference>
<proteinExistence type="predicted"/>
<dbReference type="GeneID" id="64602493"/>
<reference evidence="3" key="1">
    <citation type="journal article" date="2020" name="New Phytol.">
        <title>Comparative genomics reveals dynamic genome evolution in host specialist ectomycorrhizal fungi.</title>
        <authorList>
            <person name="Lofgren L.A."/>
            <person name="Nguyen N.H."/>
            <person name="Vilgalys R."/>
            <person name="Ruytinx J."/>
            <person name="Liao H.L."/>
            <person name="Branco S."/>
            <person name="Kuo A."/>
            <person name="LaButti K."/>
            <person name="Lipzen A."/>
            <person name="Andreopoulos W."/>
            <person name="Pangilinan J."/>
            <person name="Riley R."/>
            <person name="Hundley H."/>
            <person name="Na H."/>
            <person name="Barry K."/>
            <person name="Grigoriev I.V."/>
            <person name="Stajich J.E."/>
            <person name="Kennedy P.G."/>
        </authorList>
    </citation>
    <scope>NUCLEOTIDE SEQUENCE</scope>
    <source>
        <strain evidence="3">S12</strain>
    </source>
</reference>